<dbReference type="InterPro" id="IPR050595">
    <property type="entry name" value="Bact_response_regulator"/>
</dbReference>
<feature type="modified residue" description="4-aspartylphosphate" evidence="2">
    <location>
        <position position="59"/>
    </location>
</feature>
<dbReference type="PROSITE" id="PS50110">
    <property type="entry name" value="RESPONSE_REGULATORY"/>
    <property type="match status" value="1"/>
</dbReference>
<dbReference type="OrthoDB" id="8874570at2"/>
<dbReference type="EMBL" id="FOFS01000002">
    <property type="protein sequence ID" value="SEP91513.1"/>
    <property type="molecule type" value="Genomic_DNA"/>
</dbReference>
<dbReference type="Proteomes" id="UP000199233">
    <property type="component" value="Unassembled WGS sequence"/>
</dbReference>
<name>A0A1H9BSH5_9GAMM</name>
<dbReference type="STRING" id="489703.SAMN04488038_102193"/>
<dbReference type="PANTHER" id="PTHR44591:SF19">
    <property type="entry name" value="TWO-COMPONENT RESPONSE REGULATOR-RELATED"/>
    <property type="match status" value="1"/>
</dbReference>
<evidence type="ECO:0000256" key="1">
    <source>
        <dbReference type="ARBA" id="ARBA00022553"/>
    </source>
</evidence>
<keyword evidence="1 2" id="KW-0597">Phosphoprotein</keyword>
<dbReference type="Gene3D" id="3.40.50.2300">
    <property type="match status" value="1"/>
</dbReference>
<evidence type="ECO:0000313" key="4">
    <source>
        <dbReference type="EMBL" id="SEP91513.1"/>
    </source>
</evidence>
<feature type="domain" description="Response regulatory" evidence="3">
    <location>
        <begin position="10"/>
        <end position="125"/>
    </location>
</feature>
<dbReference type="Pfam" id="PF00072">
    <property type="entry name" value="Response_reg"/>
    <property type="match status" value="1"/>
</dbReference>
<evidence type="ECO:0000313" key="5">
    <source>
        <dbReference type="Proteomes" id="UP000199233"/>
    </source>
</evidence>
<accession>A0A1H9BSH5</accession>
<evidence type="ECO:0000256" key="2">
    <source>
        <dbReference type="PROSITE-ProRule" id="PRU00169"/>
    </source>
</evidence>
<dbReference type="InterPro" id="IPR001789">
    <property type="entry name" value="Sig_transdc_resp-reg_receiver"/>
</dbReference>
<dbReference type="SMART" id="SM00448">
    <property type="entry name" value="REC"/>
    <property type="match status" value="1"/>
</dbReference>
<proteinExistence type="predicted"/>
<dbReference type="AlphaFoldDB" id="A0A1H9BSH5"/>
<dbReference type="SUPFAM" id="SSF52172">
    <property type="entry name" value="CheY-like"/>
    <property type="match status" value="1"/>
</dbReference>
<dbReference type="RefSeq" id="WP_093282152.1">
    <property type="nucleotide sequence ID" value="NZ_FOFS01000002.1"/>
</dbReference>
<keyword evidence="5" id="KW-1185">Reference proteome</keyword>
<organism evidence="4 5">
    <name type="scientific">Solimonas aquatica</name>
    <dbReference type="NCBI Taxonomy" id="489703"/>
    <lineage>
        <taxon>Bacteria</taxon>
        <taxon>Pseudomonadati</taxon>
        <taxon>Pseudomonadota</taxon>
        <taxon>Gammaproteobacteria</taxon>
        <taxon>Nevskiales</taxon>
        <taxon>Nevskiaceae</taxon>
        <taxon>Solimonas</taxon>
    </lineage>
</organism>
<evidence type="ECO:0000259" key="3">
    <source>
        <dbReference type="PROSITE" id="PS50110"/>
    </source>
</evidence>
<dbReference type="InterPro" id="IPR011006">
    <property type="entry name" value="CheY-like_superfamily"/>
</dbReference>
<reference evidence="4 5" key="1">
    <citation type="submission" date="2016-10" db="EMBL/GenBank/DDBJ databases">
        <authorList>
            <person name="de Groot N.N."/>
        </authorList>
    </citation>
    <scope>NUCLEOTIDE SEQUENCE [LARGE SCALE GENOMIC DNA]</scope>
    <source>
        <strain evidence="4 5">DSM 25927</strain>
    </source>
</reference>
<dbReference type="GO" id="GO:0000160">
    <property type="term" value="P:phosphorelay signal transduction system"/>
    <property type="evidence" value="ECO:0007669"/>
    <property type="project" value="InterPro"/>
</dbReference>
<gene>
    <name evidence="4" type="ORF">SAMN04488038_102193</name>
</gene>
<sequence length="366" mass="40126">MTSKPEALPRVLCVDDEPHLLAALERTLFDQYELVTATSAGDALTVLKHEPPFAVVVSDMRMPGVNGADFLAEVRRQYPAVSRILLTGYADTESAIAAVNRGAIFRYLSKPCPREQLIEAIDAGVALHRRHEIERQLLSTTLAGVVKLLSELLAMAAPQAFQRASFLQACVRHALPKLGWSEPWRYEMAAALSQIGCIGIPEGEADPLSENAEHAETAWRLLSPIPRLESIALMLRYQTSVAPEDVGSEVMQGATLLRAALHLQTLAPHKIDAAEVLRRLRMAKPALPGSIVEALADFRGAWSEQRLERVDKLQLGSVLDQDVRTKTGMLVLSSGHELTQAAILALQRLLSTDAIEHTVRVRLRLG</sequence>
<dbReference type="PANTHER" id="PTHR44591">
    <property type="entry name" value="STRESS RESPONSE REGULATOR PROTEIN 1"/>
    <property type="match status" value="1"/>
</dbReference>
<dbReference type="CDD" id="cd17569">
    <property type="entry name" value="REC_HupR-like"/>
    <property type="match status" value="1"/>
</dbReference>
<protein>
    <submittedName>
        <fullName evidence="4">Response regulator receiver domain-containing protein</fullName>
    </submittedName>
</protein>